<evidence type="ECO:0000313" key="1">
    <source>
        <dbReference type="EMBL" id="WXB96370.1"/>
    </source>
</evidence>
<reference evidence="1 2" key="1">
    <citation type="submission" date="2024-02" db="EMBL/GenBank/DDBJ databases">
        <title>Seven novel Bacillus-like species.</title>
        <authorList>
            <person name="Liu G."/>
        </authorList>
    </citation>
    <scope>NUCLEOTIDE SEQUENCE [LARGE SCALE GENOMIC DNA]</scope>
    <source>
        <strain evidence="1 2">FJAT-52054</strain>
    </source>
</reference>
<accession>A0ABZ2NFG4</accession>
<evidence type="ECO:0000313" key="2">
    <source>
        <dbReference type="Proteomes" id="UP001377337"/>
    </source>
</evidence>
<gene>
    <name evidence="1" type="ORF">WCV65_17810</name>
</gene>
<proteinExistence type="predicted"/>
<dbReference type="RefSeq" id="WP_051860886.1">
    <property type="nucleotide sequence ID" value="NZ_CP147407.1"/>
</dbReference>
<dbReference type="EMBL" id="CP147407">
    <property type="protein sequence ID" value="WXB96370.1"/>
    <property type="molecule type" value="Genomic_DNA"/>
</dbReference>
<protein>
    <submittedName>
        <fullName evidence="1">Uncharacterized protein</fullName>
    </submittedName>
</protein>
<dbReference type="Proteomes" id="UP001377337">
    <property type="component" value="Chromosome"/>
</dbReference>
<organism evidence="1 2">
    <name type="scientific">Metabacillus sediminis</name>
    <dbReference type="NCBI Taxonomy" id="3117746"/>
    <lineage>
        <taxon>Bacteria</taxon>
        <taxon>Bacillati</taxon>
        <taxon>Bacillota</taxon>
        <taxon>Bacilli</taxon>
        <taxon>Bacillales</taxon>
        <taxon>Bacillaceae</taxon>
        <taxon>Metabacillus</taxon>
    </lineage>
</organism>
<keyword evidence="2" id="KW-1185">Reference proteome</keyword>
<sequence>MSDMNPQEALALIKKTGTELERSINDTIQIQLNREELLNLVNMAAPFIKRAFDQSQEISEFLSVPLNFPTKRDFVRLANLSIQIEEKLDQIEGYLYQLANQGTTPAPSLPSTETPALIERANRPSLARSRANKEQLKQILMQHALHLNAPSAKETTKK</sequence>
<name>A0ABZ2NFG4_9BACI</name>